<keyword evidence="10" id="KW-1185">Reference proteome</keyword>
<feature type="transmembrane region" description="Helical" evidence="7">
    <location>
        <begin position="272"/>
        <end position="289"/>
    </location>
</feature>
<feature type="transmembrane region" description="Helical" evidence="7">
    <location>
        <begin position="41"/>
        <end position="58"/>
    </location>
</feature>
<feature type="transmembrane region" description="Helical" evidence="7">
    <location>
        <begin position="206"/>
        <end position="232"/>
    </location>
</feature>
<evidence type="ECO:0000256" key="1">
    <source>
        <dbReference type="ARBA" id="ARBA00004651"/>
    </source>
</evidence>
<evidence type="ECO:0000256" key="2">
    <source>
        <dbReference type="ARBA" id="ARBA00008335"/>
    </source>
</evidence>
<dbReference type="GO" id="GO:0005886">
    <property type="term" value="C:plasma membrane"/>
    <property type="evidence" value="ECO:0007669"/>
    <property type="project" value="UniProtKB-SubCell"/>
</dbReference>
<feature type="transmembrane region" description="Helical" evidence="7">
    <location>
        <begin position="244"/>
        <end position="265"/>
    </location>
</feature>
<evidence type="ECO:0000256" key="5">
    <source>
        <dbReference type="ARBA" id="ARBA00022989"/>
    </source>
</evidence>
<dbReference type="InterPro" id="IPR051788">
    <property type="entry name" value="MFS_Transporter"/>
</dbReference>
<evidence type="ECO:0000313" key="10">
    <source>
        <dbReference type="Proteomes" id="UP000238205"/>
    </source>
</evidence>
<dbReference type="RefSeq" id="WP_211295438.1">
    <property type="nucleotide sequence ID" value="NZ_PVTO01000013.1"/>
</dbReference>
<comment type="similarity">
    <text evidence="2">Belongs to the major facilitator superfamily.</text>
</comment>
<dbReference type="EMBL" id="PVTO01000013">
    <property type="protein sequence ID" value="PRY82281.1"/>
    <property type="molecule type" value="Genomic_DNA"/>
</dbReference>
<keyword evidence="4 7" id="KW-0812">Transmembrane</keyword>
<dbReference type="InterPro" id="IPR020846">
    <property type="entry name" value="MFS_dom"/>
</dbReference>
<name>A0A2T0W6E5_9LACT</name>
<dbReference type="Pfam" id="PF07690">
    <property type="entry name" value="MFS_1"/>
    <property type="match status" value="1"/>
</dbReference>
<dbReference type="PANTHER" id="PTHR23514:SF3">
    <property type="entry name" value="BYPASS OF STOP CODON PROTEIN 6"/>
    <property type="match status" value="1"/>
</dbReference>
<comment type="caution">
    <text evidence="9">The sequence shown here is derived from an EMBL/GenBank/DDBJ whole genome shotgun (WGS) entry which is preliminary data.</text>
</comment>
<evidence type="ECO:0000256" key="7">
    <source>
        <dbReference type="SAM" id="Phobius"/>
    </source>
</evidence>
<dbReference type="GO" id="GO:0022857">
    <property type="term" value="F:transmembrane transporter activity"/>
    <property type="evidence" value="ECO:0007669"/>
    <property type="project" value="InterPro"/>
</dbReference>
<evidence type="ECO:0000256" key="4">
    <source>
        <dbReference type="ARBA" id="ARBA00022692"/>
    </source>
</evidence>
<keyword evidence="6 7" id="KW-0472">Membrane</keyword>
<dbReference type="PANTHER" id="PTHR23514">
    <property type="entry name" value="BYPASS OF STOP CODON PROTEIN 6"/>
    <property type="match status" value="1"/>
</dbReference>
<dbReference type="Proteomes" id="UP000238205">
    <property type="component" value="Unassembled WGS sequence"/>
</dbReference>
<dbReference type="InterPro" id="IPR011701">
    <property type="entry name" value="MFS"/>
</dbReference>
<proteinExistence type="inferred from homology"/>
<feature type="transmembrane region" description="Helical" evidence="7">
    <location>
        <begin position="70"/>
        <end position="87"/>
    </location>
</feature>
<gene>
    <name evidence="9" type="ORF">CLV38_11318</name>
</gene>
<keyword evidence="3" id="KW-0813">Transport</keyword>
<feature type="transmembrane region" description="Helical" evidence="7">
    <location>
        <begin position="126"/>
        <end position="145"/>
    </location>
</feature>
<feature type="transmembrane region" description="Helical" evidence="7">
    <location>
        <begin position="360"/>
        <end position="378"/>
    </location>
</feature>
<dbReference type="InterPro" id="IPR036259">
    <property type="entry name" value="MFS_trans_sf"/>
</dbReference>
<feature type="transmembrane region" description="Helical" evidence="7">
    <location>
        <begin position="93"/>
        <end position="114"/>
    </location>
</feature>
<dbReference type="AlphaFoldDB" id="A0A2T0W6E5"/>
<feature type="transmembrane region" description="Helical" evidence="7">
    <location>
        <begin position="157"/>
        <end position="177"/>
    </location>
</feature>
<feature type="transmembrane region" description="Helical" evidence="7">
    <location>
        <begin position="326"/>
        <end position="348"/>
    </location>
</feature>
<dbReference type="Gene3D" id="1.20.1250.20">
    <property type="entry name" value="MFS general substrate transporter like domains"/>
    <property type="match status" value="2"/>
</dbReference>
<feature type="domain" description="Major facilitator superfamily (MFS) profile" evidence="8">
    <location>
        <begin position="6"/>
        <end position="382"/>
    </location>
</feature>
<evidence type="ECO:0000259" key="8">
    <source>
        <dbReference type="PROSITE" id="PS50850"/>
    </source>
</evidence>
<evidence type="ECO:0000313" key="9">
    <source>
        <dbReference type="EMBL" id="PRY82281.1"/>
    </source>
</evidence>
<dbReference type="SUPFAM" id="SSF103473">
    <property type="entry name" value="MFS general substrate transporter"/>
    <property type="match status" value="1"/>
</dbReference>
<accession>A0A2T0W6E5</accession>
<protein>
    <submittedName>
        <fullName evidence="9">Fucose permease</fullName>
    </submittedName>
</protein>
<sequence length="386" mass="42333">MKKLFFILIIYLTYISLGLPDSLLGVTWPEMINDFPVEQSAAGLISMAVAVCTVISSLQTPRLLKKIGTGNLIFTSVLLTSVGLTGFSLSQHFYFLLIAAIPLGFGAGAIDTSLNDYVSVNLEAYHMNWLHAFWGIGATMGPLIMGFTLRSQFSWRMGYVIIAVIQMMIALVLFLSLPSWKKDKEVQTGTHKESFSIPALIKDRGILYSFLAFLVYVSLEGTVFLWGSTYLITTKNLTPSTASFILSIFFTSLTLGRILSGFVTFWLSNQKMLYVSFGILLLGIIAMMFGSTALLYLGLGLIGLGCAAIFPTMMHETPRRFGEAKSSSVIGVQIASGSIGITTLPPLFGVLFQNISMELFPVFLILLTLMLSVLTVRIEKRTAADH</sequence>
<keyword evidence="5 7" id="KW-1133">Transmembrane helix</keyword>
<evidence type="ECO:0000256" key="3">
    <source>
        <dbReference type="ARBA" id="ARBA00022448"/>
    </source>
</evidence>
<reference evidence="9 10" key="1">
    <citation type="submission" date="2018-03" db="EMBL/GenBank/DDBJ databases">
        <title>Genomic Encyclopedia of Archaeal and Bacterial Type Strains, Phase II (KMG-II): from individual species to whole genera.</title>
        <authorList>
            <person name="Goeker M."/>
        </authorList>
    </citation>
    <scope>NUCLEOTIDE SEQUENCE [LARGE SCALE GENOMIC DNA]</scope>
    <source>
        <strain evidence="9 10">DSM 13175</strain>
    </source>
</reference>
<comment type="subcellular location">
    <subcellularLocation>
        <location evidence="1">Cell membrane</location>
        <topology evidence="1">Multi-pass membrane protein</topology>
    </subcellularLocation>
</comment>
<evidence type="ECO:0000256" key="6">
    <source>
        <dbReference type="ARBA" id="ARBA00023136"/>
    </source>
</evidence>
<dbReference type="PROSITE" id="PS50850">
    <property type="entry name" value="MFS"/>
    <property type="match status" value="1"/>
</dbReference>
<organism evidence="9 10">
    <name type="scientific">Alkalibacterium olivapovliticus</name>
    <dbReference type="NCBI Taxonomy" id="99907"/>
    <lineage>
        <taxon>Bacteria</taxon>
        <taxon>Bacillati</taxon>
        <taxon>Bacillota</taxon>
        <taxon>Bacilli</taxon>
        <taxon>Lactobacillales</taxon>
        <taxon>Carnobacteriaceae</taxon>
        <taxon>Alkalibacterium</taxon>
    </lineage>
</organism>